<dbReference type="EMBL" id="JANBOI010000936">
    <property type="protein sequence ID" value="KAJ1727943.1"/>
    <property type="molecule type" value="Genomic_DNA"/>
</dbReference>
<dbReference type="GO" id="GO:0070939">
    <property type="term" value="C:Dsl1/NZR complex"/>
    <property type="evidence" value="ECO:0007669"/>
    <property type="project" value="TreeGrafter"/>
</dbReference>
<feature type="non-terminal residue" evidence="2">
    <location>
        <position position="1"/>
    </location>
</feature>
<gene>
    <name evidence="2" type="ORF">LPJ61_004311</name>
</gene>
<keyword evidence="3" id="KW-1185">Reference proteome</keyword>
<sequence length="1127" mass="120926">LFDNAADGDATQAARRCLDVAPQHHDDDAVRRELLLIDAAQLVRTLGPAGVLPLEIRLAPDIYDLVRLILARHPGSHRKQRTVRQIASTLQQVADPACAPDELRDFSVHSASDALVLALMLEAANAANDGEAAHRIVRQLAVARSFLHRAMAATEDHRAAQLLAPAPATDGVDRRPLEARAVDCVWRACAVFGASAAADAEERQDALSLALCLCPVADIPMLLAQWHPAHGTSASKVSAGDRVCAALLGNPVSTSLVELDDVGEAVSREAMRTFDPEVIRRCLRGCAREPHTQEAVRGELLMEWLEFVQTTSREPTTEAARRLRSRIEDEITSRHAPAACETMVARVLPQLDQTSHAQLARFYAFYARCLGSPVERRQAEMRAQLAQRLVGLPDLHATPFNQLVDLELGSMEDACVGLVTDGNIRALVALAPNLADLCPLPALDGNCTHAAPGRNGRQLASSLCAWYLCSVLACPDDAALFGDLLAEWVTRLEPDDLVALATRVAFGPQEALGLAARCEAVDLCAVLAGDVGEGVRRARAYTDFMSELDAQRDPFTFAPLPREWASRLEHPISADDDSAAVEQRLRSVLCEMIAAGEGAYFVCQSYACVADLVAQWGGQMAGLADVYVEALSRVISGGADDVLVACEGALELCSFSYGDSTLGAVLGDFRRDFGAILARTAREGRLPGGPEVSSTLRLALLRIHDEYCADVDRVAADAADVADQAAGGSDLRLRLLADKHWGVRVPSTGDERHAVWKALLLATRVEHADVQVPELAGLLAEWHDAGAQECWALLLEWTVRNCCPQLVPRLLAQLPEQHAPAVGSRAFGVLIAEAAERPATVCALAVLALLFPTPDWADTCMGMAVHTVLSVPSQLPGDQWPVAEDADEDAWGIDDVPLDDCTAGPAPEDLALARDAIMDCACLHLAIAKCGYVSACVASTPLLHSVGRSLLRASQLHPPLGDECLAIADSVTGGALELIRRTTATLCEIGLEHVALQWMYELFGVPLSCRFAVSRATTEMWQRHLDTLVCGPRDVAPYDSTNDLARSETKAVRLPPVVPDEPDEDAEGWGDDDDIDLDADNVGLVADTVDLNADAAKPHFAAEDAPPAESDGWGDDDVDLDADLDNL</sequence>
<dbReference type="PANTHER" id="PTHR15922:SF2">
    <property type="entry name" value="NBAS SUBUNIT OF NRZ TETHERING COMPLEX"/>
    <property type="match status" value="1"/>
</dbReference>
<feature type="compositionally biased region" description="Acidic residues" evidence="1">
    <location>
        <begin position="1060"/>
        <end position="1076"/>
    </location>
</feature>
<feature type="region of interest" description="Disordered" evidence="1">
    <location>
        <begin position="1040"/>
        <end position="1076"/>
    </location>
</feature>
<dbReference type="GO" id="GO:0000149">
    <property type="term" value="F:SNARE binding"/>
    <property type="evidence" value="ECO:0007669"/>
    <property type="project" value="TreeGrafter"/>
</dbReference>
<name>A0A9W7YC48_9FUNG</name>
<feature type="region of interest" description="Disordered" evidence="1">
    <location>
        <begin position="1097"/>
        <end position="1127"/>
    </location>
</feature>
<protein>
    <submittedName>
        <fullName evidence="2">Uncharacterized protein</fullName>
    </submittedName>
</protein>
<feature type="compositionally biased region" description="Acidic residues" evidence="1">
    <location>
        <begin position="1112"/>
        <end position="1127"/>
    </location>
</feature>
<dbReference type="OrthoDB" id="27490at2759"/>
<organism evidence="2 3">
    <name type="scientific">Coemansia biformis</name>
    <dbReference type="NCBI Taxonomy" id="1286918"/>
    <lineage>
        <taxon>Eukaryota</taxon>
        <taxon>Fungi</taxon>
        <taxon>Fungi incertae sedis</taxon>
        <taxon>Zoopagomycota</taxon>
        <taxon>Kickxellomycotina</taxon>
        <taxon>Kickxellomycetes</taxon>
        <taxon>Kickxellales</taxon>
        <taxon>Kickxellaceae</taxon>
        <taxon>Coemansia</taxon>
    </lineage>
</organism>
<comment type="caution">
    <text evidence="2">The sequence shown here is derived from an EMBL/GenBank/DDBJ whole genome shotgun (WGS) entry which is preliminary data.</text>
</comment>
<proteinExistence type="predicted"/>
<evidence type="ECO:0000313" key="3">
    <source>
        <dbReference type="Proteomes" id="UP001143981"/>
    </source>
</evidence>
<evidence type="ECO:0000256" key="1">
    <source>
        <dbReference type="SAM" id="MobiDB-lite"/>
    </source>
</evidence>
<dbReference type="PANTHER" id="PTHR15922">
    <property type="entry name" value="NEUROBLASTOMA-AMPLIFIED SEQUENCE"/>
    <property type="match status" value="1"/>
</dbReference>
<evidence type="ECO:0000313" key="2">
    <source>
        <dbReference type="EMBL" id="KAJ1727943.1"/>
    </source>
</evidence>
<accession>A0A9W7YC48</accession>
<reference evidence="2" key="1">
    <citation type="submission" date="2022-07" db="EMBL/GenBank/DDBJ databases">
        <title>Phylogenomic reconstructions and comparative analyses of Kickxellomycotina fungi.</title>
        <authorList>
            <person name="Reynolds N.K."/>
            <person name="Stajich J.E."/>
            <person name="Barry K."/>
            <person name="Grigoriev I.V."/>
            <person name="Crous P."/>
            <person name="Smith M.E."/>
        </authorList>
    </citation>
    <scope>NUCLEOTIDE SEQUENCE</scope>
    <source>
        <strain evidence="2">BCRC 34381</strain>
    </source>
</reference>
<dbReference type="GO" id="GO:0006890">
    <property type="term" value="P:retrograde vesicle-mediated transport, Golgi to endoplasmic reticulum"/>
    <property type="evidence" value="ECO:0007669"/>
    <property type="project" value="TreeGrafter"/>
</dbReference>
<dbReference type="Proteomes" id="UP001143981">
    <property type="component" value="Unassembled WGS sequence"/>
</dbReference>
<dbReference type="AlphaFoldDB" id="A0A9W7YC48"/>